<evidence type="ECO:0000256" key="1">
    <source>
        <dbReference type="SAM" id="SignalP"/>
    </source>
</evidence>
<evidence type="ECO:0000313" key="2">
    <source>
        <dbReference type="EMBL" id="VDK44680.1"/>
    </source>
</evidence>
<evidence type="ECO:0000313" key="4">
    <source>
        <dbReference type="WBParaSite" id="ASIM_0001179301-mRNA-1"/>
    </source>
</evidence>
<dbReference type="OrthoDB" id="10649783at2759"/>
<dbReference type="EMBL" id="UYRR01031054">
    <property type="protein sequence ID" value="VDK44680.1"/>
    <property type="molecule type" value="Genomic_DNA"/>
</dbReference>
<reference evidence="2 3" key="2">
    <citation type="submission" date="2018-11" db="EMBL/GenBank/DDBJ databases">
        <authorList>
            <consortium name="Pathogen Informatics"/>
        </authorList>
    </citation>
    <scope>NUCLEOTIDE SEQUENCE [LARGE SCALE GENOMIC DNA]</scope>
</reference>
<gene>
    <name evidence="2" type="ORF">ASIM_LOCUS11259</name>
</gene>
<feature type="chain" id="PRO_5043121025" evidence="1">
    <location>
        <begin position="19"/>
        <end position="231"/>
    </location>
</feature>
<evidence type="ECO:0000313" key="3">
    <source>
        <dbReference type="Proteomes" id="UP000267096"/>
    </source>
</evidence>
<feature type="signal peptide" evidence="1">
    <location>
        <begin position="1"/>
        <end position="18"/>
    </location>
</feature>
<accession>A0A0M3JUE3</accession>
<keyword evidence="1" id="KW-0732">Signal</keyword>
<sequence length="231" mass="25749">MQQLLLIILCMLIVRIDACGCGGCNYASDLACARCCTAYVKRDSSSVSLLPSPSDISSYAPQPSSNVNFNPSSSSVQSSNGYSAPSNAPLSFYNNIQNLYSPRFSQYSDLKHNGNSENINNIGSVVNLENAATPLFSSAISAIDLIKKADLWRHLMYGQAYRRREINEKKLDLKSISAKFRDIQREKERQKIIDEEVSPNDRMYRSDRVTNSAQSQFSTLEAILQQLRIGN</sequence>
<proteinExistence type="predicted"/>
<organism evidence="4">
    <name type="scientific">Anisakis simplex</name>
    <name type="common">Herring worm</name>
    <dbReference type="NCBI Taxonomy" id="6269"/>
    <lineage>
        <taxon>Eukaryota</taxon>
        <taxon>Metazoa</taxon>
        <taxon>Ecdysozoa</taxon>
        <taxon>Nematoda</taxon>
        <taxon>Chromadorea</taxon>
        <taxon>Rhabditida</taxon>
        <taxon>Spirurina</taxon>
        <taxon>Ascaridomorpha</taxon>
        <taxon>Ascaridoidea</taxon>
        <taxon>Anisakidae</taxon>
        <taxon>Anisakis</taxon>
        <taxon>Anisakis simplex complex</taxon>
    </lineage>
</organism>
<reference evidence="4" key="1">
    <citation type="submission" date="2017-02" db="UniProtKB">
        <authorList>
            <consortium name="WormBaseParasite"/>
        </authorList>
    </citation>
    <scope>IDENTIFICATION</scope>
</reference>
<dbReference type="AlphaFoldDB" id="A0A0M3JUE3"/>
<dbReference type="Proteomes" id="UP000267096">
    <property type="component" value="Unassembled WGS sequence"/>
</dbReference>
<keyword evidence="3" id="KW-1185">Reference proteome</keyword>
<protein>
    <submittedName>
        <fullName evidence="2 4">Uncharacterized protein</fullName>
    </submittedName>
</protein>
<dbReference type="WBParaSite" id="ASIM_0001179301-mRNA-1">
    <property type="protein sequence ID" value="ASIM_0001179301-mRNA-1"/>
    <property type="gene ID" value="ASIM_0001179301"/>
</dbReference>
<name>A0A0M3JUE3_ANISI</name>